<reference evidence="14 15" key="1">
    <citation type="submission" date="2016-10" db="EMBL/GenBank/DDBJ databases">
        <authorList>
            <person name="de Groot N.N."/>
        </authorList>
    </citation>
    <scope>NUCLEOTIDE SEQUENCE [LARGE SCALE GENOMIC DNA]</scope>
    <source>
        <strain evidence="14 15">CGMCC 1.5012</strain>
    </source>
</reference>
<dbReference type="Pfam" id="PF08245">
    <property type="entry name" value="Mur_ligase_M"/>
    <property type="match status" value="1"/>
</dbReference>
<evidence type="ECO:0000256" key="6">
    <source>
        <dbReference type="ARBA" id="ARBA00022741"/>
    </source>
</evidence>
<keyword evidence="15" id="KW-1185">Reference proteome</keyword>
<dbReference type="Gene3D" id="3.40.1190.10">
    <property type="entry name" value="Mur-like, catalytic domain"/>
    <property type="match status" value="1"/>
</dbReference>
<dbReference type="NCBIfam" id="TIGR01499">
    <property type="entry name" value="folC"/>
    <property type="match status" value="1"/>
</dbReference>
<dbReference type="InterPro" id="IPR036565">
    <property type="entry name" value="Mur-like_cat_sf"/>
</dbReference>
<name>A0A1H0ETT0_9FIRM</name>
<evidence type="ECO:0000256" key="2">
    <source>
        <dbReference type="ARBA" id="ARBA00008276"/>
    </source>
</evidence>
<organism evidence="14 15">
    <name type="scientific">Acetanaerobacterium elongatum</name>
    <dbReference type="NCBI Taxonomy" id="258515"/>
    <lineage>
        <taxon>Bacteria</taxon>
        <taxon>Bacillati</taxon>
        <taxon>Bacillota</taxon>
        <taxon>Clostridia</taxon>
        <taxon>Eubacteriales</taxon>
        <taxon>Oscillospiraceae</taxon>
        <taxon>Acetanaerobacterium</taxon>
    </lineage>
</organism>
<protein>
    <recommendedName>
        <fullName evidence="3">tetrahydrofolate synthase</fullName>
        <ecNumber evidence="3">6.3.2.17</ecNumber>
    </recommendedName>
    <alternativeName>
        <fullName evidence="9">Tetrahydrofolylpolyglutamate synthase</fullName>
    </alternativeName>
</protein>
<evidence type="ECO:0000256" key="3">
    <source>
        <dbReference type="ARBA" id="ARBA00013025"/>
    </source>
</evidence>
<feature type="domain" description="Mur ligase central" evidence="13">
    <location>
        <begin position="44"/>
        <end position="265"/>
    </location>
</feature>
<keyword evidence="5" id="KW-0479">Metal-binding</keyword>
<evidence type="ECO:0000259" key="13">
    <source>
        <dbReference type="Pfam" id="PF08245"/>
    </source>
</evidence>
<dbReference type="Pfam" id="PF02875">
    <property type="entry name" value="Mur_ligase_C"/>
    <property type="match status" value="1"/>
</dbReference>
<evidence type="ECO:0000313" key="14">
    <source>
        <dbReference type="EMBL" id="SDN85867.1"/>
    </source>
</evidence>
<keyword evidence="7 11" id="KW-0067">ATP-binding</keyword>
<comment type="similarity">
    <text evidence="2 11">Belongs to the folylpolyglutamate synthase family.</text>
</comment>
<dbReference type="PROSITE" id="PS01011">
    <property type="entry name" value="FOLYLPOLYGLU_SYNT_1"/>
    <property type="match status" value="1"/>
</dbReference>
<dbReference type="InterPro" id="IPR001645">
    <property type="entry name" value="Folylpolyglutamate_synth"/>
</dbReference>
<dbReference type="SUPFAM" id="SSF53623">
    <property type="entry name" value="MurD-like peptide ligases, catalytic domain"/>
    <property type="match status" value="1"/>
</dbReference>
<dbReference type="Proteomes" id="UP000199182">
    <property type="component" value="Unassembled WGS sequence"/>
</dbReference>
<dbReference type="STRING" id="258515.SAMN05192585_13610"/>
<comment type="cofactor">
    <cofactor evidence="1">
        <name>Mg(2+)</name>
        <dbReference type="ChEBI" id="CHEBI:18420"/>
    </cofactor>
</comment>
<keyword evidence="6 11" id="KW-0547">Nucleotide-binding</keyword>
<evidence type="ECO:0000256" key="10">
    <source>
        <dbReference type="ARBA" id="ARBA00047493"/>
    </source>
</evidence>
<dbReference type="RefSeq" id="WP_092642489.1">
    <property type="nucleotide sequence ID" value="NZ_FNID01000036.1"/>
</dbReference>
<comment type="catalytic activity">
    <reaction evidence="10">
        <text>(6S)-5,6,7,8-tetrahydrofolyl-(gamma-L-Glu)(n) + L-glutamate + ATP = (6S)-5,6,7,8-tetrahydrofolyl-(gamma-L-Glu)(n+1) + ADP + phosphate + H(+)</text>
        <dbReference type="Rhea" id="RHEA:10580"/>
        <dbReference type="Rhea" id="RHEA-COMP:14738"/>
        <dbReference type="Rhea" id="RHEA-COMP:14740"/>
        <dbReference type="ChEBI" id="CHEBI:15378"/>
        <dbReference type="ChEBI" id="CHEBI:29985"/>
        <dbReference type="ChEBI" id="CHEBI:30616"/>
        <dbReference type="ChEBI" id="CHEBI:43474"/>
        <dbReference type="ChEBI" id="CHEBI:141005"/>
        <dbReference type="ChEBI" id="CHEBI:456216"/>
        <dbReference type="EC" id="6.3.2.17"/>
    </reaction>
</comment>
<dbReference type="InterPro" id="IPR018109">
    <property type="entry name" value="Folylpolyglutamate_synth_CS"/>
</dbReference>
<dbReference type="PIRSF" id="PIRSF001563">
    <property type="entry name" value="Folylpolyglu_synth"/>
    <property type="match status" value="1"/>
</dbReference>
<feature type="domain" description="Mur ligase C-terminal" evidence="12">
    <location>
        <begin position="293"/>
        <end position="409"/>
    </location>
</feature>
<gene>
    <name evidence="14" type="ORF">SAMN05192585_13610</name>
</gene>
<keyword evidence="4 11" id="KW-0436">Ligase</keyword>
<dbReference type="InterPro" id="IPR036615">
    <property type="entry name" value="Mur_ligase_C_dom_sf"/>
</dbReference>
<dbReference type="Gene3D" id="3.90.190.20">
    <property type="entry name" value="Mur ligase, C-terminal domain"/>
    <property type="match status" value="1"/>
</dbReference>
<dbReference type="GO" id="GO:0004326">
    <property type="term" value="F:tetrahydrofolylpolyglutamate synthase activity"/>
    <property type="evidence" value="ECO:0007669"/>
    <property type="project" value="UniProtKB-EC"/>
</dbReference>
<evidence type="ECO:0000256" key="11">
    <source>
        <dbReference type="PIRNR" id="PIRNR001563"/>
    </source>
</evidence>
<accession>A0A1H0ETT0</accession>
<dbReference type="InterPro" id="IPR004101">
    <property type="entry name" value="Mur_ligase_C"/>
</dbReference>
<proteinExistence type="inferred from homology"/>
<dbReference type="PANTHER" id="PTHR11136:SF0">
    <property type="entry name" value="DIHYDROFOLATE SYNTHETASE-RELATED"/>
    <property type="match status" value="1"/>
</dbReference>
<evidence type="ECO:0000256" key="4">
    <source>
        <dbReference type="ARBA" id="ARBA00022598"/>
    </source>
</evidence>
<dbReference type="SUPFAM" id="SSF53244">
    <property type="entry name" value="MurD-like peptide ligases, peptide-binding domain"/>
    <property type="match status" value="1"/>
</dbReference>
<evidence type="ECO:0000256" key="7">
    <source>
        <dbReference type="ARBA" id="ARBA00022840"/>
    </source>
</evidence>
<dbReference type="FunFam" id="3.40.1190.10:FF:000011">
    <property type="entry name" value="Folylpolyglutamate synthase/dihydrofolate synthase"/>
    <property type="match status" value="1"/>
</dbReference>
<dbReference type="GO" id="GO:0005524">
    <property type="term" value="F:ATP binding"/>
    <property type="evidence" value="ECO:0007669"/>
    <property type="project" value="UniProtKB-KW"/>
</dbReference>
<evidence type="ECO:0000313" key="15">
    <source>
        <dbReference type="Proteomes" id="UP000199182"/>
    </source>
</evidence>
<dbReference type="EMBL" id="FNID01000036">
    <property type="protein sequence ID" value="SDN85867.1"/>
    <property type="molecule type" value="Genomic_DNA"/>
</dbReference>
<dbReference type="GO" id="GO:0008841">
    <property type="term" value="F:dihydrofolate synthase activity"/>
    <property type="evidence" value="ECO:0007669"/>
    <property type="project" value="TreeGrafter"/>
</dbReference>
<dbReference type="InterPro" id="IPR013221">
    <property type="entry name" value="Mur_ligase_cen"/>
</dbReference>
<evidence type="ECO:0000256" key="1">
    <source>
        <dbReference type="ARBA" id="ARBA00001946"/>
    </source>
</evidence>
<keyword evidence="8" id="KW-0460">Magnesium</keyword>
<evidence type="ECO:0000256" key="9">
    <source>
        <dbReference type="ARBA" id="ARBA00030592"/>
    </source>
</evidence>
<dbReference type="AlphaFoldDB" id="A0A1H0ETT0"/>
<dbReference type="GO" id="GO:0005737">
    <property type="term" value="C:cytoplasm"/>
    <property type="evidence" value="ECO:0007669"/>
    <property type="project" value="TreeGrafter"/>
</dbReference>
<dbReference type="EC" id="6.3.2.17" evidence="3"/>
<evidence type="ECO:0000256" key="8">
    <source>
        <dbReference type="ARBA" id="ARBA00022842"/>
    </source>
</evidence>
<sequence length="425" mass="46110">MTYPQSLQYIHSLRRFGKKAGLTKITRLLQLLGDPQKRLQFVHIAGTNGKGSTAAMTASVLQQAGYKTGLFVSPFVVNFTERIQINGAYIPPQELARVTEIVKQQVEVVTNELDCPSEFEVVTAIGLYWFAEQGCDLVCLEVGLGGRFDPTNVIDRPLVAVITNIGLDHTDILGDTIEKIAFEKCGIIKAGGTVVCYPVLDPDALAVILQCVSERGGRLIMGNPNAAVVVRDEIFSSTVRYGELTLTLPLGGRHQVYNLITVLCVVEELKKQGFSVSDEAIVQGIATVRFPARLETLHQHPRIVLDGGHNPQGLKTVADTAARVQGTRVLILGSLGDKDYREGARLLAPLFDHVFAVTVHTARGISAQQLCETVRDYNPYCTPCEDLNEAVSLAINAAGADGCVFVCGSLFLAAEIRPILMNLPQ</sequence>
<dbReference type="PANTHER" id="PTHR11136">
    <property type="entry name" value="FOLYLPOLYGLUTAMATE SYNTHASE-RELATED"/>
    <property type="match status" value="1"/>
</dbReference>
<dbReference type="OrthoDB" id="9809356at2"/>
<evidence type="ECO:0000256" key="5">
    <source>
        <dbReference type="ARBA" id="ARBA00022723"/>
    </source>
</evidence>
<dbReference type="GO" id="GO:0046872">
    <property type="term" value="F:metal ion binding"/>
    <property type="evidence" value="ECO:0007669"/>
    <property type="project" value="UniProtKB-KW"/>
</dbReference>
<evidence type="ECO:0000259" key="12">
    <source>
        <dbReference type="Pfam" id="PF02875"/>
    </source>
</evidence>